<dbReference type="EC" id="1.3.1.76" evidence="2"/>
<keyword evidence="5" id="KW-0627">Porphyrin biosynthesis</keyword>
<comment type="catalytic activity">
    <reaction evidence="6">
        <text>precorrin-2 + NAD(+) = sirohydrochlorin + NADH + 2 H(+)</text>
        <dbReference type="Rhea" id="RHEA:15613"/>
        <dbReference type="ChEBI" id="CHEBI:15378"/>
        <dbReference type="ChEBI" id="CHEBI:57540"/>
        <dbReference type="ChEBI" id="CHEBI:57945"/>
        <dbReference type="ChEBI" id="CHEBI:58351"/>
        <dbReference type="ChEBI" id="CHEBI:58827"/>
        <dbReference type="EC" id="1.3.1.76"/>
    </reaction>
</comment>
<organism evidence="8 9">
    <name type="scientific">Thalassobacillus devorans</name>
    <dbReference type="NCBI Taxonomy" id="279813"/>
    <lineage>
        <taxon>Bacteria</taxon>
        <taxon>Bacillati</taxon>
        <taxon>Bacillota</taxon>
        <taxon>Bacilli</taxon>
        <taxon>Bacillales</taxon>
        <taxon>Bacillaceae</taxon>
        <taxon>Thalassobacillus</taxon>
    </lineage>
</organism>
<keyword evidence="3" id="KW-0560">Oxidoreductase</keyword>
<dbReference type="InterPro" id="IPR042518">
    <property type="entry name" value="SirC_C"/>
</dbReference>
<name>A0ABQ1NX45_9BACI</name>
<dbReference type="EMBL" id="BMCJ01000002">
    <property type="protein sequence ID" value="GGC82220.1"/>
    <property type="molecule type" value="Genomic_DNA"/>
</dbReference>
<evidence type="ECO:0000313" key="9">
    <source>
        <dbReference type="Proteomes" id="UP000619534"/>
    </source>
</evidence>
<dbReference type="Pfam" id="PF14824">
    <property type="entry name" value="Sirohm_synth_M"/>
    <property type="match status" value="1"/>
</dbReference>
<evidence type="ECO:0000313" key="8">
    <source>
        <dbReference type="EMBL" id="GGC82220.1"/>
    </source>
</evidence>
<sequence length="184" mass="20648">MAAKRARVLLQGGAVITVISPSLEPELEKFWEQKKVNWKKKFFEPDDLEGAFMAVVATNDPSVILSVPHPTSGLPLVNSAGEASRGNVQFPAFLTRGKLTLAVSTSGASPMLTSQIKEELENRFESDYEGYVDFLYECRQLIKNSLLTKQEKRQFLHELLDESFMNEEKQQQTILWLKKLAAGG</sequence>
<evidence type="ECO:0000256" key="1">
    <source>
        <dbReference type="ARBA" id="ARBA00005010"/>
    </source>
</evidence>
<dbReference type="Pfam" id="PF13241">
    <property type="entry name" value="NAD_binding_7"/>
    <property type="match status" value="1"/>
</dbReference>
<evidence type="ECO:0000256" key="2">
    <source>
        <dbReference type="ARBA" id="ARBA00012400"/>
    </source>
</evidence>
<dbReference type="InterPro" id="IPR036291">
    <property type="entry name" value="NAD(P)-bd_dom_sf"/>
</dbReference>
<dbReference type="Gene3D" id="3.40.50.720">
    <property type="entry name" value="NAD(P)-binding Rossmann-like Domain"/>
    <property type="match status" value="1"/>
</dbReference>
<reference evidence="9" key="1">
    <citation type="journal article" date="2019" name="Int. J. Syst. Evol. Microbiol.">
        <title>The Global Catalogue of Microorganisms (GCM) 10K type strain sequencing project: providing services to taxonomists for standard genome sequencing and annotation.</title>
        <authorList>
            <consortium name="The Broad Institute Genomics Platform"/>
            <consortium name="The Broad Institute Genome Sequencing Center for Infectious Disease"/>
            <person name="Wu L."/>
            <person name="Ma J."/>
        </authorList>
    </citation>
    <scope>NUCLEOTIDE SEQUENCE [LARGE SCALE GENOMIC DNA]</scope>
    <source>
        <strain evidence="9">CCM 7282</strain>
    </source>
</reference>
<comment type="pathway">
    <text evidence="1">Porphyrin-containing compound metabolism; siroheme biosynthesis; sirohydrochlorin from precorrin-2: step 1/1.</text>
</comment>
<dbReference type="InterPro" id="IPR028281">
    <property type="entry name" value="Sirohaem_synthase_central"/>
</dbReference>
<evidence type="ECO:0000256" key="6">
    <source>
        <dbReference type="ARBA" id="ARBA00047561"/>
    </source>
</evidence>
<dbReference type="InterPro" id="IPR006367">
    <property type="entry name" value="Sirohaem_synthase_N"/>
</dbReference>
<gene>
    <name evidence="8" type="ORF">GCM10007216_10970</name>
</gene>
<evidence type="ECO:0000256" key="5">
    <source>
        <dbReference type="ARBA" id="ARBA00023244"/>
    </source>
</evidence>
<comment type="caution">
    <text evidence="8">The sequence shown here is derived from an EMBL/GenBank/DDBJ whole genome shotgun (WGS) entry which is preliminary data.</text>
</comment>
<evidence type="ECO:0000256" key="3">
    <source>
        <dbReference type="ARBA" id="ARBA00023002"/>
    </source>
</evidence>
<proteinExistence type="predicted"/>
<dbReference type="NCBIfam" id="NF005222">
    <property type="entry name" value="PRK06718.1"/>
    <property type="match status" value="1"/>
</dbReference>
<dbReference type="SUPFAM" id="SSF51735">
    <property type="entry name" value="NAD(P)-binding Rossmann-fold domains"/>
    <property type="match status" value="1"/>
</dbReference>
<accession>A0ABQ1NX45</accession>
<keyword evidence="4" id="KW-0520">NAD</keyword>
<dbReference type="PANTHER" id="PTHR35330">
    <property type="entry name" value="SIROHEME BIOSYNTHESIS PROTEIN MET8"/>
    <property type="match status" value="1"/>
</dbReference>
<keyword evidence="9" id="KW-1185">Reference proteome</keyword>
<evidence type="ECO:0000259" key="7">
    <source>
        <dbReference type="Pfam" id="PF14824"/>
    </source>
</evidence>
<dbReference type="Gene3D" id="1.10.8.610">
    <property type="entry name" value="SirC, precorrin-2 dehydrogenase, C-terminal helical domain-like"/>
    <property type="match status" value="1"/>
</dbReference>
<dbReference type="PANTHER" id="PTHR35330:SF1">
    <property type="entry name" value="SIROHEME BIOSYNTHESIS PROTEIN MET8"/>
    <property type="match status" value="1"/>
</dbReference>
<dbReference type="NCBIfam" id="TIGR01470">
    <property type="entry name" value="cysG_Nterm"/>
    <property type="match status" value="1"/>
</dbReference>
<feature type="domain" description="Siroheme synthase central" evidence="7">
    <location>
        <begin position="96"/>
        <end position="122"/>
    </location>
</feature>
<evidence type="ECO:0000256" key="4">
    <source>
        <dbReference type="ARBA" id="ARBA00023027"/>
    </source>
</evidence>
<protein>
    <recommendedName>
        <fullName evidence="2">precorrin-2 dehydrogenase</fullName>
        <ecNumber evidence="2">1.3.1.76</ecNumber>
    </recommendedName>
</protein>
<dbReference type="Proteomes" id="UP000619534">
    <property type="component" value="Unassembled WGS sequence"/>
</dbReference>
<dbReference type="SUPFAM" id="SSF75615">
    <property type="entry name" value="Siroheme synthase middle domains-like"/>
    <property type="match status" value="1"/>
</dbReference>
<dbReference type="InterPro" id="IPR028161">
    <property type="entry name" value="Met8-like"/>
</dbReference>
<dbReference type="Pfam" id="PF22440">
    <property type="entry name" value="SirC_C"/>
    <property type="match status" value="1"/>
</dbReference>